<evidence type="ECO:0000259" key="1">
    <source>
        <dbReference type="Pfam" id="PF01966"/>
    </source>
</evidence>
<proteinExistence type="predicted"/>
<dbReference type="Pfam" id="PF01966">
    <property type="entry name" value="HD"/>
    <property type="match status" value="1"/>
</dbReference>
<dbReference type="RefSeq" id="WP_153724218.1">
    <property type="nucleotide sequence ID" value="NZ_CP045875.1"/>
</dbReference>
<feature type="domain" description="HD" evidence="1">
    <location>
        <begin position="38"/>
        <end position="114"/>
    </location>
</feature>
<accession>A0A5Q2MWK0</accession>
<dbReference type="CDD" id="cd00077">
    <property type="entry name" value="HDc"/>
    <property type="match status" value="1"/>
</dbReference>
<name>A0A5Q2MWK0_9FIRM</name>
<evidence type="ECO:0000313" key="3">
    <source>
        <dbReference type="Proteomes" id="UP000366051"/>
    </source>
</evidence>
<dbReference type="EMBL" id="CP045875">
    <property type="protein sequence ID" value="QGG46697.1"/>
    <property type="molecule type" value="Genomic_DNA"/>
</dbReference>
<dbReference type="OrthoDB" id="247014at2"/>
<dbReference type="KEGG" id="hcv:FTV88_0518"/>
<protein>
    <submittedName>
        <fullName evidence="2">HD domain-containing protein</fullName>
    </submittedName>
</protein>
<dbReference type="AlphaFoldDB" id="A0A5Q2MWK0"/>
<sequence>MTKSITFEQVRDHAEVRAYIEAADLHLSAMGFTEHGLRHAALVSKNAGAILQHFGYDQKEIELARIAGFMHDIGNSVSRESHGQIGAVLSRLILKELGADYADIATIMAAIGNHDESVGHIVNAPCAALVLADKGDVHFKRVREKDKATFDIHDRVNYAVRESTLEMGNNTLSLVLKIDSEISPLMDYFEIFLPRMVLSRRAANYLGAEFHLIINGTQLL</sequence>
<reference evidence="3" key="1">
    <citation type="submission" date="2019-11" db="EMBL/GenBank/DDBJ databases">
        <title>Genome sequence of Heliorestis convoluta strain HH, an alkaliphilic and minimalistic phototrophic bacterium from a soda lake in Egypt.</title>
        <authorList>
            <person name="Dewey E.D."/>
            <person name="Stokes L.M."/>
            <person name="Burchell B.M."/>
            <person name="Shaffer K.N."/>
            <person name="Huntington A.M."/>
            <person name="Baker J.M."/>
            <person name="Nadendla S."/>
            <person name="Giglio M.G."/>
            <person name="Touchman J.W."/>
            <person name="Blankenship R.E."/>
            <person name="Madigan M.T."/>
            <person name="Sattley W.M."/>
        </authorList>
    </citation>
    <scope>NUCLEOTIDE SEQUENCE [LARGE SCALE GENOMIC DNA]</scope>
    <source>
        <strain evidence="3">HH</strain>
    </source>
</reference>
<dbReference type="Gene3D" id="1.10.3210.10">
    <property type="entry name" value="Hypothetical protein af1432"/>
    <property type="match status" value="1"/>
</dbReference>
<gene>
    <name evidence="2" type="ORF">FTV88_0518</name>
</gene>
<dbReference type="Proteomes" id="UP000366051">
    <property type="component" value="Chromosome"/>
</dbReference>
<dbReference type="InterPro" id="IPR006674">
    <property type="entry name" value="HD_domain"/>
</dbReference>
<organism evidence="2 3">
    <name type="scientific">Heliorestis convoluta</name>
    <dbReference type="NCBI Taxonomy" id="356322"/>
    <lineage>
        <taxon>Bacteria</taxon>
        <taxon>Bacillati</taxon>
        <taxon>Bacillota</taxon>
        <taxon>Clostridia</taxon>
        <taxon>Eubacteriales</taxon>
        <taxon>Heliobacteriaceae</taxon>
        <taxon>Heliorestis</taxon>
    </lineage>
</organism>
<dbReference type="InterPro" id="IPR003607">
    <property type="entry name" value="HD/PDEase_dom"/>
</dbReference>
<dbReference type="SUPFAM" id="SSF109604">
    <property type="entry name" value="HD-domain/PDEase-like"/>
    <property type="match status" value="1"/>
</dbReference>
<keyword evidence="3" id="KW-1185">Reference proteome</keyword>
<evidence type="ECO:0000313" key="2">
    <source>
        <dbReference type="EMBL" id="QGG46697.1"/>
    </source>
</evidence>